<accession>A0A2H0WTW0</accession>
<feature type="non-terminal residue" evidence="1">
    <location>
        <position position="1"/>
    </location>
</feature>
<evidence type="ECO:0008006" key="3">
    <source>
        <dbReference type="Google" id="ProtNLM"/>
    </source>
</evidence>
<dbReference type="Proteomes" id="UP000231198">
    <property type="component" value="Unassembled WGS sequence"/>
</dbReference>
<dbReference type="SUPFAM" id="SSF53474">
    <property type="entry name" value="alpha/beta-Hydrolases"/>
    <property type="match status" value="1"/>
</dbReference>
<reference evidence="2" key="1">
    <citation type="submission" date="2017-09" db="EMBL/GenBank/DDBJ databases">
        <title>Depth-based differentiation of microbial function through sediment-hosted aquifers and enrichment of novel symbionts in the deep terrestrial subsurface.</title>
        <authorList>
            <person name="Probst A.J."/>
            <person name="Ladd B."/>
            <person name="Jarett J.K."/>
            <person name="Geller-Mcgrath D.E."/>
            <person name="Sieber C.M.K."/>
            <person name="Emerson J.B."/>
            <person name="Anantharaman K."/>
            <person name="Thomas B.C."/>
            <person name="Malmstrom R."/>
            <person name="Stieglmeier M."/>
            <person name="Klingl A."/>
            <person name="Woyke T."/>
            <person name="Ryan C.M."/>
            <person name="Banfield J.F."/>
        </authorList>
    </citation>
    <scope>NUCLEOTIDE SEQUENCE [LARGE SCALE GENOMIC DNA]</scope>
</reference>
<dbReference type="Gene3D" id="3.40.50.1820">
    <property type="entry name" value="alpha/beta hydrolase"/>
    <property type="match status" value="1"/>
</dbReference>
<evidence type="ECO:0000313" key="1">
    <source>
        <dbReference type="EMBL" id="PIS16086.1"/>
    </source>
</evidence>
<name>A0A2H0WTW0_9BACT</name>
<protein>
    <recommendedName>
        <fullName evidence="3">Alpha/beta hydrolase</fullName>
    </recommendedName>
</protein>
<dbReference type="AlphaFoldDB" id="A0A2H0WTW0"/>
<sequence>KSKAKHFIFIHSDNDPYCPLEHAQFLSKKLHGKLIVKKGQKHFSVSTFGKKYSKFPFLLKEIAKS</sequence>
<evidence type="ECO:0000313" key="2">
    <source>
        <dbReference type="Proteomes" id="UP000231198"/>
    </source>
</evidence>
<proteinExistence type="predicted"/>
<comment type="caution">
    <text evidence="1">The sequence shown here is derived from an EMBL/GenBank/DDBJ whole genome shotgun (WGS) entry which is preliminary data.</text>
</comment>
<gene>
    <name evidence="1" type="ORF">COT62_00225</name>
</gene>
<dbReference type="InterPro" id="IPR029058">
    <property type="entry name" value="AB_hydrolase_fold"/>
</dbReference>
<organism evidence="1 2">
    <name type="scientific">Candidatus Roizmanbacteria bacterium CG09_land_8_20_14_0_10_41_9</name>
    <dbReference type="NCBI Taxonomy" id="1974850"/>
    <lineage>
        <taxon>Bacteria</taxon>
        <taxon>Candidatus Roizmaniibacteriota</taxon>
    </lineage>
</organism>
<dbReference type="EMBL" id="PEZG01000007">
    <property type="protein sequence ID" value="PIS16086.1"/>
    <property type="molecule type" value="Genomic_DNA"/>
</dbReference>